<reference evidence="10" key="1">
    <citation type="submission" date="2020-02" db="EMBL/GenBank/DDBJ databases">
        <authorList>
            <person name="Meier V. D."/>
        </authorList>
    </citation>
    <scope>NUCLEOTIDE SEQUENCE</scope>
    <source>
        <strain evidence="10">AVDCRST_MAG73</strain>
    </source>
</reference>
<evidence type="ECO:0000259" key="8">
    <source>
        <dbReference type="Pfam" id="PF01435"/>
    </source>
</evidence>
<dbReference type="AlphaFoldDB" id="A0A6J4TL33"/>
<gene>
    <name evidence="10" type="ORF">AVDCRST_MAG73-440</name>
</gene>
<keyword evidence="2" id="KW-0479">Metal-binding</keyword>
<dbReference type="GO" id="GO:0046872">
    <property type="term" value="F:metal ion binding"/>
    <property type="evidence" value="ECO:0007669"/>
    <property type="project" value="UniProtKB-KW"/>
</dbReference>
<dbReference type="Pfam" id="PF16491">
    <property type="entry name" value="Peptidase_M48_N"/>
    <property type="match status" value="1"/>
</dbReference>
<evidence type="ECO:0000256" key="5">
    <source>
        <dbReference type="ARBA" id="ARBA00023049"/>
    </source>
</evidence>
<name>A0A6J4TL33_9BACT</name>
<keyword evidence="5 6" id="KW-0482">Metalloprotease</keyword>
<evidence type="ECO:0000313" key="10">
    <source>
        <dbReference type="EMBL" id="CAA9525177.1"/>
    </source>
</evidence>
<feature type="domain" description="Peptidase M48" evidence="8">
    <location>
        <begin position="169"/>
        <end position="260"/>
    </location>
</feature>
<feature type="domain" description="CAAX prenyl protease 1 N-terminal" evidence="9">
    <location>
        <begin position="13"/>
        <end position="165"/>
    </location>
</feature>
<evidence type="ECO:0000256" key="4">
    <source>
        <dbReference type="ARBA" id="ARBA00022833"/>
    </source>
</evidence>
<dbReference type="EMBL" id="CADCWE010000027">
    <property type="protein sequence ID" value="CAA9525177.1"/>
    <property type="molecule type" value="Genomic_DNA"/>
</dbReference>
<dbReference type="Gene3D" id="3.30.2010.10">
    <property type="entry name" value="Metalloproteases ('zincins'), catalytic domain"/>
    <property type="match status" value="1"/>
</dbReference>
<evidence type="ECO:0000256" key="3">
    <source>
        <dbReference type="ARBA" id="ARBA00022801"/>
    </source>
</evidence>
<feature type="transmembrane region" description="Helical" evidence="7">
    <location>
        <begin position="67"/>
        <end position="89"/>
    </location>
</feature>
<dbReference type="PANTHER" id="PTHR10120">
    <property type="entry name" value="CAAX PRENYL PROTEASE 1"/>
    <property type="match status" value="1"/>
</dbReference>
<keyword evidence="7" id="KW-1133">Transmembrane helix</keyword>
<keyword evidence="7" id="KW-0472">Membrane</keyword>
<protein>
    <submittedName>
        <fullName evidence="10">CAAX prenyl protease 1, putative</fullName>
    </submittedName>
</protein>
<evidence type="ECO:0000256" key="6">
    <source>
        <dbReference type="RuleBase" id="RU003983"/>
    </source>
</evidence>
<keyword evidence="1 6" id="KW-0645">Protease</keyword>
<proteinExistence type="inferred from homology"/>
<accession>A0A6J4TL33</accession>
<evidence type="ECO:0000256" key="2">
    <source>
        <dbReference type="ARBA" id="ARBA00022723"/>
    </source>
</evidence>
<evidence type="ECO:0000256" key="7">
    <source>
        <dbReference type="SAM" id="Phobius"/>
    </source>
</evidence>
<dbReference type="GO" id="GO:0004222">
    <property type="term" value="F:metalloendopeptidase activity"/>
    <property type="evidence" value="ECO:0007669"/>
    <property type="project" value="InterPro"/>
</dbReference>
<keyword evidence="7" id="KW-0812">Transmembrane</keyword>
<dbReference type="InterPro" id="IPR032456">
    <property type="entry name" value="Peptidase_M48_N"/>
</dbReference>
<feature type="transmembrane region" description="Helical" evidence="7">
    <location>
        <begin position="22"/>
        <end position="41"/>
    </location>
</feature>
<dbReference type="Pfam" id="PF01435">
    <property type="entry name" value="Peptidase_M48"/>
    <property type="match status" value="1"/>
</dbReference>
<evidence type="ECO:0000256" key="1">
    <source>
        <dbReference type="ARBA" id="ARBA00022670"/>
    </source>
</evidence>
<feature type="transmembrane region" description="Helical" evidence="7">
    <location>
        <begin position="136"/>
        <end position="163"/>
    </location>
</feature>
<keyword evidence="4 6" id="KW-0862">Zinc</keyword>
<keyword evidence="3 6" id="KW-0378">Hydrolase</keyword>
<comment type="cofactor">
    <cofactor evidence="6">
        <name>Zn(2+)</name>
        <dbReference type="ChEBI" id="CHEBI:29105"/>
    </cofactor>
    <text evidence="6">Binds 1 zinc ion per subunit.</text>
</comment>
<dbReference type="GO" id="GO:0006508">
    <property type="term" value="P:proteolysis"/>
    <property type="evidence" value="ECO:0007669"/>
    <property type="project" value="UniProtKB-KW"/>
</dbReference>
<evidence type="ECO:0000259" key="9">
    <source>
        <dbReference type="Pfam" id="PF16491"/>
    </source>
</evidence>
<feature type="non-terminal residue" evidence="10">
    <location>
        <position position="317"/>
    </location>
</feature>
<comment type="similarity">
    <text evidence="6">Belongs to the peptidase M48 family.</text>
</comment>
<sequence>MPTPTIPGLDVPRAKRYSRIKLAALLLNTALSFARLGWFAGSGHSARLRDKTQDVAPDPRLATPAYVAAYGVLSWLAGLPFAYVTGHVVERRFDLTKQGTPAWLRDAAKGLVVTLALEVPAATVSYAVIRRRPRDWWLILAGATVPLLVILGQFAPVLILPLFNKFEPIRDRVLADRVKDLGKRAGVPIADVLRVDMSRQTEKPNAFFAGIGHTKRIVLSDTMLDRFSPSEVDAVVAHELGHQAHGDIWRLTALFAGMGTGSAYAIHRLAPPLFDRAAPRTGVRGLGDVAGFPLFELLGGLLGFVALPLQNAVSRAI</sequence>
<organism evidence="10">
    <name type="scientific">uncultured Thermomicrobiales bacterium</name>
    <dbReference type="NCBI Taxonomy" id="1645740"/>
    <lineage>
        <taxon>Bacteria</taxon>
        <taxon>Pseudomonadati</taxon>
        <taxon>Thermomicrobiota</taxon>
        <taxon>Thermomicrobia</taxon>
        <taxon>Thermomicrobiales</taxon>
        <taxon>environmental samples</taxon>
    </lineage>
</organism>
<dbReference type="InterPro" id="IPR001915">
    <property type="entry name" value="Peptidase_M48"/>
</dbReference>